<gene>
    <name evidence="1" type="ORF">RHMOL_Rhmol07G0094400</name>
</gene>
<dbReference type="Proteomes" id="UP001062846">
    <property type="component" value="Chromosome 7"/>
</dbReference>
<organism evidence="1 2">
    <name type="scientific">Rhododendron molle</name>
    <name type="common">Chinese azalea</name>
    <name type="synonym">Azalea mollis</name>
    <dbReference type="NCBI Taxonomy" id="49168"/>
    <lineage>
        <taxon>Eukaryota</taxon>
        <taxon>Viridiplantae</taxon>
        <taxon>Streptophyta</taxon>
        <taxon>Embryophyta</taxon>
        <taxon>Tracheophyta</taxon>
        <taxon>Spermatophyta</taxon>
        <taxon>Magnoliopsida</taxon>
        <taxon>eudicotyledons</taxon>
        <taxon>Gunneridae</taxon>
        <taxon>Pentapetalae</taxon>
        <taxon>asterids</taxon>
        <taxon>Ericales</taxon>
        <taxon>Ericaceae</taxon>
        <taxon>Ericoideae</taxon>
        <taxon>Rhodoreae</taxon>
        <taxon>Rhododendron</taxon>
    </lineage>
</organism>
<proteinExistence type="predicted"/>
<keyword evidence="2" id="KW-1185">Reference proteome</keyword>
<name>A0ACC0MYP8_RHOML</name>
<evidence type="ECO:0000313" key="1">
    <source>
        <dbReference type="EMBL" id="KAI8546146.1"/>
    </source>
</evidence>
<accession>A0ACC0MYP8</accession>
<protein>
    <submittedName>
        <fullName evidence="1">Uncharacterized protein</fullName>
    </submittedName>
</protein>
<reference evidence="1" key="1">
    <citation type="submission" date="2022-02" db="EMBL/GenBank/DDBJ databases">
        <title>Plant Genome Project.</title>
        <authorList>
            <person name="Zhang R.-G."/>
        </authorList>
    </citation>
    <scope>NUCLEOTIDE SEQUENCE</scope>
    <source>
        <strain evidence="1">AT1</strain>
    </source>
</reference>
<comment type="caution">
    <text evidence="1">The sequence shown here is derived from an EMBL/GenBank/DDBJ whole genome shotgun (WGS) entry which is preliminary data.</text>
</comment>
<dbReference type="EMBL" id="CM046394">
    <property type="protein sequence ID" value="KAI8546146.1"/>
    <property type="molecule type" value="Genomic_DNA"/>
</dbReference>
<evidence type="ECO:0000313" key="2">
    <source>
        <dbReference type="Proteomes" id="UP001062846"/>
    </source>
</evidence>
<sequence>MGESLVLRGTMRAHTDWVTAIATPIDNSDMIVTASRDKSIILWNLTKEDKVYGLPHRRLTGHSHFVQDVVLSSDGQFALSGSWDGELRLWDLASGTTARRFVGHTKDVLSVAFSLDNRQIVSASRDRSIKLWNTLGECKYTIQDGDAHSDWVSCVRFSPNTQQPTIVSSSWDRTVKIWNLTNCKIRSTLAGHSGYVNTVAVSPDGSLCASGGKDGVILLWDLAEGKRLYSLDAGSIVHALCFSPNRYWLCAATEASIKIWDLESKTVVVDLRVDAKQEAEMNEGGAAQSSGVKNKVIYCTSLSWSADGSTLFSGYTDVSDMMCDGGRRVFSQEEFWRRHRRKVYLTVGVLGSGYLLYRLYDAHIRRRSELERELANERENDELIKAQMQAHFENIQQIADTTTLPHAMLYLSSRVAEELDIMHLTERLIRGKGQPNTMTTSEKLELWDRLKILSFTRMVVSLWAMTMLSLYIRVQVNILGRHLYIDTARDLGSSHLPEEADLIDRNELQQFLASADFLSNYGMSTLISNMQAAASEALKGKQLKDLFNSTVVHETVVKILDIFMSMGSPHHWVDYLMPEDARFYKFVAFSDSAGTNLSDVTKFDQLMVETRAVLSSVEFANIVDISLKRAVKALMEDINAQLGEGNLLSGMPLAKILPRIAQITPILFEEPSNKRFIQIIQNIPEVELFFTLLYANMPIS</sequence>